<evidence type="ECO:0008006" key="6">
    <source>
        <dbReference type="Google" id="ProtNLM"/>
    </source>
</evidence>
<reference evidence="5" key="1">
    <citation type="submission" date="2016-01" db="EMBL/GenBank/DDBJ databases">
        <authorList>
            <person name="Mitreva M."/>
            <person name="Pepin K.H."/>
            <person name="Mihindukulasuriya K.A."/>
            <person name="Fulton R."/>
            <person name="Fronick C."/>
            <person name="O'Laughlin M."/>
            <person name="Miner T."/>
            <person name="Herter B."/>
            <person name="Rosa B.A."/>
            <person name="Cordes M."/>
            <person name="Tomlinson C."/>
            <person name="Wollam A."/>
            <person name="Palsikar V.B."/>
            <person name="Mardis E.R."/>
            <person name="Wilson R.K."/>
        </authorList>
    </citation>
    <scope>NUCLEOTIDE SEQUENCE [LARGE SCALE GENOMIC DNA]</scope>
    <source>
        <strain evidence="5">DNF00729</strain>
    </source>
</reference>
<dbReference type="InterPro" id="IPR036079">
    <property type="entry name" value="ATPase_csu/dsu_sf"/>
</dbReference>
<dbReference type="STRING" id="755172.HMPREF1863_00219"/>
<protein>
    <recommendedName>
        <fullName evidence="6">ATP synthase, subunit C</fullName>
    </recommendedName>
</protein>
<keyword evidence="2" id="KW-0813">Transport</keyword>
<dbReference type="InterPro" id="IPR035067">
    <property type="entry name" value="V-type_ATPase_csu/dsu"/>
</dbReference>
<dbReference type="PANTHER" id="PTHR38682">
    <property type="entry name" value="V-TYPE ATP SYNTHASE SUBUNIT C"/>
    <property type="match status" value="1"/>
</dbReference>
<organism evidence="4 5">
    <name type="scientific">Aedoeadaptatus coxii</name>
    <dbReference type="NCBI Taxonomy" id="755172"/>
    <lineage>
        <taxon>Bacteria</taxon>
        <taxon>Bacillati</taxon>
        <taxon>Bacillota</taxon>
        <taxon>Tissierellia</taxon>
        <taxon>Tissierellales</taxon>
        <taxon>Peptoniphilaceae</taxon>
        <taxon>Aedoeadaptatus</taxon>
    </lineage>
</organism>
<comment type="similarity">
    <text evidence="1">Belongs to the V-ATPase V0D/AC39 subunit family.</text>
</comment>
<dbReference type="GO" id="GO:0046961">
    <property type="term" value="F:proton-transporting ATPase activity, rotational mechanism"/>
    <property type="evidence" value="ECO:0007669"/>
    <property type="project" value="InterPro"/>
</dbReference>
<dbReference type="Proteomes" id="UP000070442">
    <property type="component" value="Unassembled WGS sequence"/>
</dbReference>
<dbReference type="AlphaFoldDB" id="A0A134AKE5"/>
<sequence>MNYAAVNTKAVAVCAHYLKPQVPLKILEAGNYTDGLDIVAKDWDIELSEDAHLLEVNVKMEQKVFAALKSFEHYLQGPARTFYASMLERYTIQDIKRIFRAVYHDENIDIVRNSLLSFDPSLLPRDQALRPDDLFKILETTKYGRLLSSYKDVSRDRILFYIEMELDQSYYENLVREANHLSKKDRKAVLAMLNRHIDLLNIFYIYRAKKNYDILKPEMENFVIRGGNIPRPLIKQWVYSDNVEILVESVRHSSFSFLFQKKRDNHMTDVLASRDIWKMYTTYYQKETMSIGRIVALSILLEFAIRDVSTTLEGLRLGFGKDMIRNLLTIPEKEGEVWQ</sequence>
<evidence type="ECO:0000313" key="4">
    <source>
        <dbReference type="EMBL" id="KXB68198.1"/>
    </source>
</evidence>
<dbReference type="Gene3D" id="1.10.132.50">
    <property type="entry name" value="ATP synthase (C/AC39) subunit, domain 3"/>
    <property type="match status" value="1"/>
</dbReference>
<keyword evidence="3" id="KW-0406">Ion transport</keyword>
<comment type="caution">
    <text evidence="4">The sequence shown here is derived from an EMBL/GenBank/DDBJ whole genome shotgun (WGS) entry which is preliminary data.</text>
</comment>
<dbReference type="InterPro" id="IPR050873">
    <property type="entry name" value="V-ATPase_V0D/AC39_subunit"/>
</dbReference>
<gene>
    <name evidence="4" type="ORF">HMPREF1863_00219</name>
</gene>
<accession>A0A134AKE5</accession>
<dbReference type="PANTHER" id="PTHR38682:SF1">
    <property type="entry name" value="V-TYPE ATP SYNTHASE SUBUNIT C"/>
    <property type="match status" value="1"/>
</dbReference>
<dbReference type="InterPro" id="IPR044911">
    <property type="entry name" value="V-type_ATPase_csu/dsu_dom_3"/>
</dbReference>
<proteinExistence type="inferred from homology"/>
<evidence type="ECO:0000313" key="5">
    <source>
        <dbReference type="Proteomes" id="UP000070442"/>
    </source>
</evidence>
<evidence type="ECO:0000256" key="1">
    <source>
        <dbReference type="ARBA" id="ARBA00006709"/>
    </source>
</evidence>
<dbReference type="PATRIC" id="fig|755172.3.peg.212"/>
<dbReference type="InterPro" id="IPR002843">
    <property type="entry name" value="ATPase_V0-cplx_csu/dsu"/>
</dbReference>
<evidence type="ECO:0000256" key="2">
    <source>
        <dbReference type="ARBA" id="ARBA00022448"/>
    </source>
</evidence>
<dbReference type="OrthoDB" id="9816136at2"/>
<dbReference type="RefSeq" id="WP_068366431.1">
    <property type="nucleotide sequence ID" value="NZ_CAIJCT010000016.1"/>
</dbReference>
<evidence type="ECO:0000256" key="3">
    <source>
        <dbReference type="ARBA" id="ARBA00023065"/>
    </source>
</evidence>
<dbReference type="Pfam" id="PF01992">
    <property type="entry name" value="vATP-synt_AC39"/>
    <property type="match status" value="1"/>
</dbReference>
<dbReference type="Gene3D" id="1.20.1690.10">
    <property type="entry name" value="V-type ATP synthase subunit C domain"/>
    <property type="match status" value="2"/>
</dbReference>
<keyword evidence="5" id="KW-1185">Reference proteome</keyword>
<dbReference type="SUPFAM" id="SSF103486">
    <property type="entry name" value="V-type ATP synthase subunit C"/>
    <property type="match status" value="1"/>
</dbReference>
<name>A0A134AKE5_9FIRM</name>
<dbReference type="EMBL" id="LSDG01000005">
    <property type="protein sequence ID" value="KXB68198.1"/>
    <property type="molecule type" value="Genomic_DNA"/>
</dbReference>